<dbReference type="Proteomes" id="UP000234639">
    <property type="component" value="Unassembled WGS sequence"/>
</dbReference>
<accession>A0A2I1NAZ9</accession>
<comment type="caution">
    <text evidence="1">The sequence shown here is derived from an EMBL/GenBank/DDBJ whole genome shotgun (WGS) entry which is preliminary data.</text>
</comment>
<dbReference type="InterPro" id="IPR012349">
    <property type="entry name" value="Split_barrel_FMN-bd"/>
</dbReference>
<dbReference type="SUPFAM" id="SSF50475">
    <property type="entry name" value="FMN-binding split barrel"/>
    <property type="match status" value="1"/>
</dbReference>
<dbReference type="AlphaFoldDB" id="A0A2I1NAZ9"/>
<reference evidence="1 2" key="1">
    <citation type="submission" date="2017-12" db="EMBL/GenBank/DDBJ databases">
        <title>Phylogenetic diversity of female urinary microbiome.</title>
        <authorList>
            <person name="Thomas-White K."/>
            <person name="Wolfe A.J."/>
        </authorList>
    </citation>
    <scope>NUCLEOTIDE SEQUENCE [LARGE SCALE GENOMIC DNA]</scope>
    <source>
        <strain evidence="1 2">UMB0112</strain>
    </source>
</reference>
<organism evidence="1 2">
    <name type="scientific">Campylobacter ureolyticus</name>
    <dbReference type="NCBI Taxonomy" id="827"/>
    <lineage>
        <taxon>Bacteria</taxon>
        <taxon>Pseudomonadati</taxon>
        <taxon>Campylobacterota</taxon>
        <taxon>Epsilonproteobacteria</taxon>
        <taxon>Campylobacterales</taxon>
        <taxon>Campylobacteraceae</taxon>
        <taxon>Campylobacter</taxon>
    </lineage>
</organism>
<dbReference type="EMBL" id="PKHU01000003">
    <property type="protein sequence ID" value="PKZ29525.1"/>
    <property type="molecule type" value="Genomic_DNA"/>
</dbReference>
<protein>
    <recommendedName>
        <fullName evidence="3">Pyridoxamine 5'-phosphate oxidase putative domain-containing protein</fullName>
    </recommendedName>
</protein>
<name>A0A2I1NAZ9_9BACT</name>
<gene>
    <name evidence="1" type="ORF">CYJ41_03980</name>
</gene>
<sequence>MYEEIDKFVKKMHLLSFCVSFDNKPYCTSAFYAYDEKNSSLIFASDEKTSHIQMALKNPIVSGIIHLDTKIVGNIKGVQLLGEFKKANEEQKKIYFKRFPYALALKPNIWCMEISWAKFTNNKAIFGKKLIWEKAK</sequence>
<evidence type="ECO:0000313" key="1">
    <source>
        <dbReference type="EMBL" id="PKZ29525.1"/>
    </source>
</evidence>
<dbReference type="Gene3D" id="2.30.110.10">
    <property type="entry name" value="Electron Transport, Fmn-binding Protein, Chain A"/>
    <property type="match status" value="1"/>
</dbReference>
<proteinExistence type="predicted"/>
<dbReference type="RefSeq" id="WP_101637093.1">
    <property type="nucleotide sequence ID" value="NZ_PKHU01000003.1"/>
</dbReference>
<evidence type="ECO:0000313" key="2">
    <source>
        <dbReference type="Proteomes" id="UP000234639"/>
    </source>
</evidence>
<evidence type="ECO:0008006" key="3">
    <source>
        <dbReference type="Google" id="ProtNLM"/>
    </source>
</evidence>